<sequence>MKKFFVALLFILPVITIFPVPLDDFVFENFNDAFEVAKLTNKKVVVMFSSPTCPVCTQFKQTTLLDEEIQKWLRTEFVFVEIYPTTEKATFQGEEYNYGQLFYAFGARYTPTFVFFDEQQNPFGAITGGYPADIFIDILKYVSYEKNEEISLDKFIEDGLDKNVHILPKTLHLSKDEIERLLDLDPNSKVYEPGKNYDPYINIVLLQNNANEQNLEDFYVKIFETKN</sequence>
<proteinExistence type="predicted"/>
<dbReference type="InterPro" id="IPR012336">
    <property type="entry name" value="Thioredoxin-like_fold"/>
</dbReference>
<dbReference type="InterPro" id="IPR036249">
    <property type="entry name" value="Thioredoxin-like_sf"/>
</dbReference>
<organism evidence="2 3">
    <name type="scientific">Petrotoga olearia DSM 13574</name>
    <dbReference type="NCBI Taxonomy" id="1122955"/>
    <lineage>
        <taxon>Bacteria</taxon>
        <taxon>Thermotogati</taxon>
        <taxon>Thermotogota</taxon>
        <taxon>Thermotogae</taxon>
        <taxon>Petrotogales</taxon>
        <taxon>Petrotogaceae</taxon>
        <taxon>Petrotoga</taxon>
    </lineage>
</organism>
<name>A0A2K1P100_9BACT</name>
<reference evidence="2 3" key="1">
    <citation type="submission" date="2013-12" db="EMBL/GenBank/DDBJ databases">
        <title>Comparative genomics of Petrotoga isolates.</title>
        <authorList>
            <person name="Nesbo C.L."/>
            <person name="Charchuk R."/>
            <person name="Chow K."/>
        </authorList>
    </citation>
    <scope>NUCLEOTIDE SEQUENCE [LARGE SCALE GENOMIC DNA]</scope>
    <source>
        <strain evidence="2 3">DSM 13574</strain>
    </source>
</reference>
<evidence type="ECO:0000313" key="2">
    <source>
        <dbReference type="EMBL" id="PNR96407.1"/>
    </source>
</evidence>
<evidence type="ECO:0000313" key="3">
    <source>
        <dbReference type="Proteomes" id="UP000236434"/>
    </source>
</evidence>
<dbReference type="PROSITE" id="PS51352">
    <property type="entry name" value="THIOREDOXIN_2"/>
    <property type="match status" value="1"/>
</dbReference>
<accession>A0A2K1P100</accession>
<dbReference type="PROSITE" id="PS51354">
    <property type="entry name" value="GLUTAREDOXIN_2"/>
    <property type="match status" value="1"/>
</dbReference>
<dbReference type="Gene3D" id="3.40.30.10">
    <property type="entry name" value="Glutaredoxin"/>
    <property type="match status" value="1"/>
</dbReference>
<dbReference type="OrthoDB" id="45891at2"/>
<dbReference type="Proteomes" id="UP000236434">
    <property type="component" value="Unassembled WGS sequence"/>
</dbReference>
<dbReference type="RefSeq" id="WP_103066879.1">
    <property type="nucleotide sequence ID" value="NZ_AZRL01000012.1"/>
</dbReference>
<gene>
    <name evidence="2" type="ORF">X929_04765</name>
</gene>
<evidence type="ECO:0000259" key="1">
    <source>
        <dbReference type="PROSITE" id="PS51352"/>
    </source>
</evidence>
<dbReference type="EMBL" id="AZRL01000012">
    <property type="protein sequence ID" value="PNR96407.1"/>
    <property type="molecule type" value="Genomic_DNA"/>
</dbReference>
<protein>
    <submittedName>
        <fullName evidence="2">Thioredoxin</fullName>
    </submittedName>
</protein>
<dbReference type="InterPro" id="IPR013766">
    <property type="entry name" value="Thioredoxin_domain"/>
</dbReference>
<dbReference type="Pfam" id="PF13098">
    <property type="entry name" value="Thioredoxin_2"/>
    <property type="match status" value="1"/>
</dbReference>
<dbReference type="AlphaFoldDB" id="A0A2K1P100"/>
<comment type="caution">
    <text evidence="2">The sequence shown here is derived from an EMBL/GenBank/DDBJ whole genome shotgun (WGS) entry which is preliminary data.</text>
</comment>
<feature type="domain" description="Thioredoxin" evidence="1">
    <location>
        <begin position="6"/>
        <end position="144"/>
    </location>
</feature>
<dbReference type="SUPFAM" id="SSF52833">
    <property type="entry name" value="Thioredoxin-like"/>
    <property type="match status" value="1"/>
</dbReference>